<dbReference type="Proteomes" id="UP000193467">
    <property type="component" value="Unassembled WGS sequence"/>
</dbReference>
<feature type="compositionally biased region" description="Basic and acidic residues" evidence="1">
    <location>
        <begin position="11"/>
        <end position="29"/>
    </location>
</feature>
<feature type="region of interest" description="Disordered" evidence="1">
    <location>
        <begin position="1"/>
        <end position="68"/>
    </location>
</feature>
<feature type="compositionally biased region" description="Basic and acidic residues" evidence="1">
    <location>
        <begin position="174"/>
        <end position="184"/>
    </location>
</feature>
<dbReference type="EMBL" id="MCGR01000099">
    <property type="protein sequence ID" value="ORY54258.1"/>
    <property type="molecule type" value="Genomic_DNA"/>
</dbReference>
<evidence type="ECO:0000313" key="3">
    <source>
        <dbReference type="EMBL" id="ORY54258.1"/>
    </source>
</evidence>
<proteinExistence type="predicted"/>
<keyword evidence="4" id="KW-1185">Reference proteome</keyword>
<reference evidence="3 4" key="1">
    <citation type="submission" date="2016-07" db="EMBL/GenBank/DDBJ databases">
        <title>Pervasive Adenine N6-methylation of Active Genes in Fungi.</title>
        <authorList>
            <consortium name="DOE Joint Genome Institute"/>
            <person name="Mondo S.J."/>
            <person name="Dannebaum R.O."/>
            <person name="Kuo R.C."/>
            <person name="Labutti K."/>
            <person name="Haridas S."/>
            <person name="Kuo A."/>
            <person name="Salamov A."/>
            <person name="Ahrendt S.R."/>
            <person name="Lipzen A."/>
            <person name="Sullivan W."/>
            <person name="Andreopoulos W.B."/>
            <person name="Clum A."/>
            <person name="Lindquist E."/>
            <person name="Daum C."/>
            <person name="Ramamoorthy G.K."/>
            <person name="Gryganskyi A."/>
            <person name="Culley D."/>
            <person name="Magnuson J.K."/>
            <person name="James T.Y."/>
            <person name="O'Malley M.A."/>
            <person name="Stajich J.E."/>
            <person name="Spatafora J.W."/>
            <person name="Visel A."/>
            <person name="Grigoriev I.V."/>
        </authorList>
    </citation>
    <scope>NUCLEOTIDE SEQUENCE [LARGE SCALE GENOMIC DNA]</scope>
    <source>
        <strain evidence="3 4">62-1032</strain>
    </source>
</reference>
<comment type="caution">
    <text evidence="3">The sequence shown here is derived from an EMBL/GenBank/DDBJ whole genome shotgun (WGS) entry which is preliminary data.</text>
</comment>
<name>A0A1Y2D4N6_9BASI</name>
<feature type="region of interest" description="Disordered" evidence="1">
    <location>
        <begin position="155"/>
        <end position="184"/>
    </location>
</feature>
<organism evidence="3 4">
    <name type="scientific">Leucosporidium creatinivorum</name>
    <dbReference type="NCBI Taxonomy" id="106004"/>
    <lineage>
        <taxon>Eukaryota</taxon>
        <taxon>Fungi</taxon>
        <taxon>Dikarya</taxon>
        <taxon>Basidiomycota</taxon>
        <taxon>Pucciniomycotina</taxon>
        <taxon>Microbotryomycetes</taxon>
        <taxon>Leucosporidiales</taxon>
        <taxon>Leucosporidium</taxon>
    </lineage>
</organism>
<gene>
    <name evidence="3" type="ORF">BCR35DRAFT_226675</name>
    <name evidence="2" type="ORF">BCR35DRAFT_25039</name>
</gene>
<dbReference type="AlphaFoldDB" id="A0A1Y2D4N6"/>
<accession>A0A1Y2D4N6</accession>
<feature type="compositionally biased region" description="Polar residues" evidence="1">
    <location>
        <begin position="42"/>
        <end position="51"/>
    </location>
</feature>
<dbReference type="EMBL" id="MCGR01000110">
    <property type="protein sequence ID" value="ORY50186.1"/>
    <property type="molecule type" value="Genomic_DNA"/>
</dbReference>
<dbReference type="InParanoid" id="A0A1Y2D4N6"/>
<evidence type="ECO:0000256" key="1">
    <source>
        <dbReference type="SAM" id="MobiDB-lite"/>
    </source>
</evidence>
<evidence type="ECO:0000313" key="4">
    <source>
        <dbReference type="Proteomes" id="UP000193467"/>
    </source>
</evidence>
<evidence type="ECO:0000313" key="2">
    <source>
        <dbReference type="EMBL" id="ORY50186.1"/>
    </source>
</evidence>
<protein>
    <submittedName>
        <fullName evidence="3">Uncharacterized protein</fullName>
    </submittedName>
</protein>
<sequence length="184" mass="20132">MSSEALHGFRTRKDAASARREGRQDDRGRRGARLSCRRFTGPSPQLQQLQEGNERCAGDEQQAAGPRMRDSLRSVLLAVSPARRGGSARAEQRRYDCLTYSTTARGLPRAVGRPLAAAKGKSETDDHFGFGRFLVSLLSYSSGTKVSMISNIVSSPDGLQSAPLTVREQQLGAEPRRGLTEQRE</sequence>